<sequence length="102" mass="11548">MQLNGTFGVPRWKWLFLLEGLPAVLLSVFGMSYLTDRPHMAKWLSASEQQWLQQQIDSEVKASSSHHDAGMRALLKKPVLWLLAFGYIGVFFGNSTLGVWLP</sequence>
<accession>A0A934WAD7</accession>
<dbReference type="EMBL" id="JAEPBG010000025">
    <property type="protein sequence ID" value="MBK4738684.1"/>
    <property type="molecule type" value="Genomic_DNA"/>
</dbReference>
<keyword evidence="2" id="KW-0813">Transport</keyword>
<reference evidence="7" key="1">
    <citation type="submission" date="2021-01" db="EMBL/GenBank/DDBJ databases">
        <title>Genome sequence of strain Noviherbaspirillum sp. DKR-6.</title>
        <authorList>
            <person name="Chaudhary D.K."/>
        </authorList>
    </citation>
    <scope>NUCLEOTIDE SEQUENCE</scope>
    <source>
        <strain evidence="7">DKR-6</strain>
    </source>
</reference>
<dbReference type="GO" id="GO:0022857">
    <property type="term" value="F:transmembrane transporter activity"/>
    <property type="evidence" value="ECO:0007669"/>
    <property type="project" value="TreeGrafter"/>
</dbReference>
<organism evidence="7 8">
    <name type="scientific">Noviherbaspirillum pedocola</name>
    <dbReference type="NCBI Taxonomy" id="2801341"/>
    <lineage>
        <taxon>Bacteria</taxon>
        <taxon>Pseudomonadati</taxon>
        <taxon>Pseudomonadota</taxon>
        <taxon>Betaproteobacteria</taxon>
        <taxon>Burkholderiales</taxon>
        <taxon>Oxalobacteraceae</taxon>
        <taxon>Noviherbaspirillum</taxon>
    </lineage>
</organism>
<evidence type="ECO:0000256" key="2">
    <source>
        <dbReference type="ARBA" id="ARBA00022448"/>
    </source>
</evidence>
<dbReference type="PANTHER" id="PTHR43791:SF36">
    <property type="entry name" value="TRANSPORTER, PUTATIVE (AFU_ORTHOLOGUE AFUA_6G08340)-RELATED"/>
    <property type="match status" value="1"/>
</dbReference>
<comment type="subcellular location">
    <subcellularLocation>
        <location evidence="1">Membrane</location>
        <topology evidence="1">Multi-pass membrane protein</topology>
    </subcellularLocation>
</comment>
<feature type="transmembrane region" description="Helical" evidence="6">
    <location>
        <begin position="79"/>
        <end position="101"/>
    </location>
</feature>
<keyword evidence="5 6" id="KW-0472">Membrane</keyword>
<name>A0A934WAD7_9BURK</name>
<feature type="transmembrane region" description="Helical" evidence="6">
    <location>
        <begin position="12"/>
        <end position="34"/>
    </location>
</feature>
<dbReference type="Gene3D" id="1.20.1250.20">
    <property type="entry name" value="MFS general substrate transporter like domains"/>
    <property type="match status" value="1"/>
</dbReference>
<dbReference type="PANTHER" id="PTHR43791">
    <property type="entry name" value="PERMEASE-RELATED"/>
    <property type="match status" value="1"/>
</dbReference>
<gene>
    <name evidence="7" type="ORF">JJB74_29065</name>
</gene>
<dbReference type="SUPFAM" id="SSF103473">
    <property type="entry name" value="MFS general substrate transporter"/>
    <property type="match status" value="1"/>
</dbReference>
<evidence type="ECO:0000256" key="5">
    <source>
        <dbReference type="ARBA" id="ARBA00023136"/>
    </source>
</evidence>
<evidence type="ECO:0000256" key="6">
    <source>
        <dbReference type="SAM" id="Phobius"/>
    </source>
</evidence>
<evidence type="ECO:0000256" key="4">
    <source>
        <dbReference type="ARBA" id="ARBA00022989"/>
    </source>
</evidence>
<protein>
    <submittedName>
        <fullName evidence="7">MFS transporter</fullName>
    </submittedName>
</protein>
<keyword evidence="4 6" id="KW-1133">Transmembrane helix</keyword>
<evidence type="ECO:0000313" key="7">
    <source>
        <dbReference type="EMBL" id="MBK4738684.1"/>
    </source>
</evidence>
<keyword evidence="3 6" id="KW-0812">Transmembrane</keyword>
<dbReference type="GO" id="GO:0016020">
    <property type="term" value="C:membrane"/>
    <property type="evidence" value="ECO:0007669"/>
    <property type="project" value="UniProtKB-SubCell"/>
</dbReference>
<keyword evidence="8" id="KW-1185">Reference proteome</keyword>
<evidence type="ECO:0000256" key="3">
    <source>
        <dbReference type="ARBA" id="ARBA00022692"/>
    </source>
</evidence>
<dbReference type="RefSeq" id="WP_200598056.1">
    <property type="nucleotide sequence ID" value="NZ_JAEPBG010000025.1"/>
</dbReference>
<evidence type="ECO:0000313" key="8">
    <source>
        <dbReference type="Proteomes" id="UP000622890"/>
    </source>
</evidence>
<comment type="caution">
    <text evidence="7">The sequence shown here is derived from an EMBL/GenBank/DDBJ whole genome shotgun (WGS) entry which is preliminary data.</text>
</comment>
<evidence type="ECO:0000256" key="1">
    <source>
        <dbReference type="ARBA" id="ARBA00004141"/>
    </source>
</evidence>
<proteinExistence type="predicted"/>
<dbReference type="AlphaFoldDB" id="A0A934WAD7"/>
<dbReference type="InterPro" id="IPR036259">
    <property type="entry name" value="MFS_trans_sf"/>
</dbReference>
<dbReference type="Proteomes" id="UP000622890">
    <property type="component" value="Unassembled WGS sequence"/>
</dbReference>